<reference evidence="4 5" key="1">
    <citation type="submission" date="2019-07" db="EMBL/GenBank/DDBJ databases">
        <title>Microlunatus dokdonensis sp. nov. isolated from the rhizospheric soil of the wild plant Elymus tsukushiensis.</title>
        <authorList>
            <person name="Ghim S.-Y."/>
            <person name="Hwang Y.-J."/>
            <person name="Son J.-S."/>
            <person name="Shin J.-H."/>
        </authorList>
    </citation>
    <scope>NUCLEOTIDE SEQUENCE [LARGE SCALE GENOMIC DNA]</scope>
    <source>
        <strain evidence="4 5">KUDC0627</strain>
    </source>
</reference>
<feature type="transmembrane region" description="Helical" evidence="2">
    <location>
        <begin position="122"/>
        <end position="144"/>
    </location>
</feature>
<evidence type="ECO:0000313" key="4">
    <source>
        <dbReference type="EMBL" id="QDP97243.1"/>
    </source>
</evidence>
<dbReference type="PANTHER" id="PTHR36435">
    <property type="entry name" value="SLR1288 PROTEIN"/>
    <property type="match status" value="1"/>
</dbReference>
<dbReference type="PANTHER" id="PTHR36435:SF1">
    <property type="entry name" value="CAAX AMINO TERMINAL PROTEASE FAMILY PROTEIN"/>
    <property type="match status" value="1"/>
</dbReference>
<evidence type="ECO:0000256" key="2">
    <source>
        <dbReference type="SAM" id="Phobius"/>
    </source>
</evidence>
<dbReference type="InterPro" id="IPR003675">
    <property type="entry name" value="Rce1/LyrA-like_dom"/>
</dbReference>
<feature type="transmembrane region" description="Helical" evidence="2">
    <location>
        <begin position="286"/>
        <end position="305"/>
    </location>
</feature>
<dbReference type="InterPro" id="IPR052710">
    <property type="entry name" value="CAAX_protease"/>
</dbReference>
<dbReference type="KEGG" id="mik:FOE78_16110"/>
<gene>
    <name evidence="4" type="ORF">FOE78_16110</name>
</gene>
<evidence type="ECO:0000256" key="1">
    <source>
        <dbReference type="SAM" id="MobiDB-lite"/>
    </source>
</evidence>
<dbReference type="RefSeq" id="WP_143987204.1">
    <property type="nucleotide sequence ID" value="NZ_CP041692.1"/>
</dbReference>
<accession>A0A516Q1D9</accession>
<keyword evidence="4" id="KW-0482">Metalloprotease</keyword>
<dbReference type="GO" id="GO:0080120">
    <property type="term" value="P:CAAX-box protein maturation"/>
    <property type="evidence" value="ECO:0007669"/>
    <property type="project" value="UniProtKB-ARBA"/>
</dbReference>
<evidence type="ECO:0000313" key="5">
    <source>
        <dbReference type="Proteomes" id="UP000319263"/>
    </source>
</evidence>
<organism evidence="4 5">
    <name type="scientific">Microlunatus elymi</name>
    <dbReference type="NCBI Taxonomy" id="2596828"/>
    <lineage>
        <taxon>Bacteria</taxon>
        <taxon>Bacillati</taxon>
        <taxon>Actinomycetota</taxon>
        <taxon>Actinomycetes</taxon>
        <taxon>Propionibacteriales</taxon>
        <taxon>Propionibacteriaceae</taxon>
        <taxon>Microlunatus</taxon>
    </lineage>
</organism>
<dbReference type="GO" id="GO:0008237">
    <property type="term" value="F:metallopeptidase activity"/>
    <property type="evidence" value="ECO:0007669"/>
    <property type="project" value="UniProtKB-KW"/>
</dbReference>
<feature type="transmembrane region" description="Helical" evidence="2">
    <location>
        <begin position="198"/>
        <end position="219"/>
    </location>
</feature>
<keyword evidence="5" id="KW-1185">Reference proteome</keyword>
<feature type="transmembrane region" description="Helical" evidence="2">
    <location>
        <begin position="311"/>
        <end position="333"/>
    </location>
</feature>
<feature type="transmembrane region" description="Helical" evidence="2">
    <location>
        <begin position="73"/>
        <end position="102"/>
    </location>
</feature>
<keyword evidence="2" id="KW-0812">Transmembrane</keyword>
<sequence length="344" mass="37316">MSSKKRRTHGNPANQGQPKPKQANRNRAVAKPNKAGQRPGAFDAYAAIEQTPPSGALYSQVLRTADHVWWRSLLGVLMAISLYILLSAVISQAIVMLSWTITSPGIGFAEYSKQALGFELPAGMLAQNLGIAALIPISFATIMLVHHVRPRWLGSVQPRLRWKFVWISLGVAALAFAAVHLASIAAGPAVHVRPQQHFWLFAIVIILTSPLQAIGEEYLFRGYLLQAFGSLVKNPWFGVIVSSLVFALFHGTQNLPLFIDRFAFGLLAAMLVMRTGGIEAGVGAHVINNVYAWFLAGLTSTIATSRNLQEIGWVSAAVDVGGFALFAVLAYLAGRKLKLRTLTP</sequence>
<dbReference type="Proteomes" id="UP000319263">
    <property type="component" value="Chromosome"/>
</dbReference>
<dbReference type="GO" id="GO:0006508">
    <property type="term" value="P:proteolysis"/>
    <property type="evidence" value="ECO:0007669"/>
    <property type="project" value="UniProtKB-KW"/>
</dbReference>
<dbReference type="Pfam" id="PF02517">
    <property type="entry name" value="Rce1-like"/>
    <property type="match status" value="1"/>
</dbReference>
<evidence type="ECO:0000259" key="3">
    <source>
        <dbReference type="Pfam" id="PF02517"/>
    </source>
</evidence>
<protein>
    <submittedName>
        <fullName evidence="4">CPBP family intramembrane metalloprotease</fullName>
    </submittedName>
</protein>
<keyword evidence="4" id="KW-0645">Protease</keyword>
<keyword evidence="2" id="KW-1133">Transmembrane helix</keyword>
<feature type="transmembrane region" description="Helical" evidence="2">
    <location>
        <begin position="164"/>
        <end position="186"/>
    </location>
</feature>
<dbReference type="EMBL" id="CP041692">
    <property type="protein sequence ID" value="QDP97243.1"/>
    <property type="molecule type" value="Genomic_DNA"/>
</dbReference>
<name>A0A516Q1D9_9ACTN</name>
<dbReference type="AlphaFoldDB" id="A0A516Q1D9"/>
<dbReference type="OrthoDB" id="2680086at2"/>
<feature type="domain" description="CAAX prenyl protease 2/Lysostaphin resistance protein A-like" evidence="3">
    <location>
        <begin position="199"/>
        <end position="290"/>
    </location>
</feature>
<feature type="transmembrane region" description="Helical" evidence="2">
    <location>
        <begin position="231"/>
        <end position="249"/>
    </location>
</feature>
<dbReference type="GO" id="GO:0004175">
    <property type="term" value="F:endopeptidase activity"/>
    <property type="evidence" value="ECO:0007669"/>
    <property type="project" value="UniProtKB-ARBA"/>
</dbReference>
<keyword evidence="2" id="KW-0472">Membrane</keyword>
<feature type="region of interest" description="Disordered" evidence="1">
    <location>
        <begin position="1"/>
        <end position="38"/>
    </location>
</feature>
<keyword evidence="4" id="KW-0378">Hydrolase</keyword>
<proteinExistence type="predicted"/>